<comment type="caution">
    <text evidence="1">The sequence shown here is derived from an EMBL/GenBank/DDBJ whole genome shotgun (WGS) entry which is preliminary data.</text>
</comment>
<proteinExistence type="predicted"/>
<dbReference type="EMBL" id="MRCU01000001">
    <property type="protein sequence ID" value="RKK30039.1"/>
    <property type="molecule type" value="Genomic_DNA"/>
</dbReference>
<dbReference type="Proteomes" id="UP000270866">
    <property type="component" value="Chromosome 1"/>
</dbReference>
<organism evidence="1">
    <name type="scientific">Fusarium oxysporum f. sp. cepae</name>
    <dbReference type="NCBI Taxonomy" id="396571"/>
    <lineage>
        <taxon>Eukaryota</taxon>
        <taxon>Fungi</taxon>
        <taxon>Dikarya</taxon>
        <taxon>Ascomycota</taxon>
        <taxon>Pezizomycotina</taxon>
        <taxon>Sordariomycetes</taxon>
        <taxon>Hypocreomycetidae</taxon>
        <taxon>Hypocreales</taxon>
        <taxon>Nectriaceae</taxon>
        <taxon>Fusarium</taxon>
        <taxon>Fusarium oxysporum species complex</taxon>
    </lineage>
</organism>
<reference evidence="1" key="1">
    <citation type="journal article" date="2018" name="Sci. Rep.">
        <title>Characterisation of pathogen-specific regions and novel effector candidates in Fusarium oxysporum f. sp. cepae.</title>
        <authorList>
            <person name="Armitage A.D."/>
            <person name="Taylor A."/>
            <person name="Sobczyk M.K."/>
            <person name="Baxter L."/>
            <person name="Greenfield B.P."/>
            <person name="Bates H.J."/>
            <person name="Wilson F."/>
            <person name="Jackson A.C."/>
            <person name="Ott S."/>
            <person name="Harrison R.J."/>
            <person name="Clarkson J.P."/>
        </authorList>
    </citation>
    <scope>NUCLEOTIDE SEQUENCE [LARGE SCALE GENOMIC DNA]</scope>
    <source>
        <strain evidence="1">FoC_Fus2</strain>
    </source>
</reference>
<dbReference type="AlphaFoldDB" id="A0A3L6PAM4"/>
<gene>
    <name evidence="1" type="ORF">BFJ65_g1945</name>
</gene>
<sequence>MQYNLRIVKEWHRGQDAELDEDPPESGVFRFTLDSNGLLDIERLSDWPEYKSCRCRTHKYFFIDCAEAQRTCIFQIWTCTDDTESLMAKDFSNLGHTKSAHERA</sequence>
<protein>
    <submittedName>
        <fullName evidence="1">Uncharacterized protein</fullName>
    </submittedName>
</protein>
<name>A0A3L6PAM4_FUSOX</name>
<accession>A0A3L6PAM4</accession>
<evidence type="ECO:0000313" key="1">
    <source>
        <dbReference type="EMBL" id="RKK30039.1"/>
    </source>
</evidence>